<dbReference type="InterPro" id="IPR029058">
    <property type="entry name" value="AB_hydrolase_fold"/>
</dbReference>
<evidence type="ECO:0000259" key="1">
    <source>
        <dbReference type="Pfam" id="PF12697"/>
    </source>
</evidence>
<dbReference type="OrthoDB" id="5521505at2"/>
<name>A0A261U361_9BORD</name>
<organism evidence="2 3">
    <name type="scientific">Bordetella genomosp. 4</name>
    <dbReference type="NCBI Taxonomy" id="463044"/>
    <lineage>
        <taxon>Bacteria</taxon>
        <taxon>Pseudomonadati</taxon>
        <taxon>Pseudomonadota</taxon>
        <taxon>Betaproteobacteria</taxon>
        <taxon>Burkholderiales</taxon>
        <taxon>Alcaligenaceae</taxon>
        <taxon>Bordetella</taxon>
    </lineage>
</organism>
<dbReference type="InterPro" id="IPR000073">
    <property type="entry name" value="AB_hydrolase_1"/>
</dbReference>
<gene>
    <name evidence="2" type="ORF">CAL20_10710</name>
</gene>
<proteinExistence type="predicted"/>
<dbReference type="AlphaFoldDB" id="A0A261U361"/>
<reference evidence="2 3" key="1">
    <citation type="submission" date="2017-05" db="EMBL/GenBank/DDBJ databases">
        <title>Complete and WGS of Bordetella genogroups.</title>
        <authorList>
            <person name="Spilker T."/>
            <person name="LiPuma J."/>
        </authorList>
    </citation>
    <scope>NUCLEOTIDE SEQUENCE [LARGE SCALE GENOMIC DNA]</scope>
    <source>
        <strain evidence="2 3">AU9919</strain>
    </source>
</reference>
<dbReference type="PRINTS" id="PR00111">
    <property type="entry name" value="ABHYDROLASE"/>
</dbReference>
<dbReference type="Proteomes" id="UP000216885">
    <property type="component" value="Unassembled WGS sequence"/>
</dbReference>
<accession>A0A261U361</accession>
<keyword evidence="3" id="KW-1185">Reference proteome</keyword>
<dbReference type="EMBL" id="NEVQ01000013">
    <property type="protein sequence ID" value="OZI55927.1"/>
    <property type="molecule type" value="Genomic_DNA"/>
</dbReference>
<feature type="domain" description="AB hydrolase-1" evidence="1">
    <location>
        <begin position="46"/>
        <end position="277"/>
    </location>
</feature>
<evidence type="ECO:0000313" key="3">
    <source>
        <dbReference type="Proteomes" id="UP000216885"/>
    </source>
</evidence>
<evidence type="ECO:0000313" key="2">
    <source>
        <dbReference type="EMBL" id="OZI55927.1"/>
    </source>
</evidence>
<dbReference type="PANTHER" id="PTHR46438">
    <property type="entry name" value="ALPHA/BETA-HYDROLASES SUPERFAMILY PROTEIN"/>
    <property type="match status" value="1"/>
</dbReference>
<protein>
    <recommendedName>
        <fullName evidence="1">AB hydrolase-1 domain-containing protein</fullName>
    </recommendedName>
</protein>
<dbReference type="Gene3D" id="3.40.50.1820">
    <property type="entry name" value="alpha/beta hydrolase"/>
    <property type="match status" value="1"/>
</dbReference>
<dbReference type="RefSeq" id="WP_094820996.1">
    <property type="nucleotide sequence ID" value="NZ_NEVO01000007.1"/>
</dbReference>
<dbReference type="Pfam" id="PF12697">
    <property type="entry name" value="Abhydrolase_6"/>
    <property type="match status" value="1"/>
</dbReference>
<comment type="caution">
    <text evidence="2">The sequence shown here is derived from an EMBL/GenBank/DDBJ whole genome shotgun (WGS) entry which is preliminary data.</text>
</comment>
<sequence>MQEFSSADIAAADAALDRLDTSAIHHAFDVQGCRMVWREWGRGPALVLIHGGHGSWMHWAKNIDVLAEHFRVLIPDMPGFGDSEDFDMPPYDPDRVERLLETLTQGIARLVGTAPLYLTGFSFGGAIAGALAPRLPTLQRLALLGSAGHGGPRRDREPLSDWRAVTGQEREQAFAQNLRAFMLSFRHTVNALALQIHARSCEKTRFRSKSISRRSSLLDVLKDFDKPILMAWGEDDVTAVPADAGRMLAQGHPSREWHVIADSGHWVQFEQADAVNALLIRWFAPPAAVGARSA</sequence>
<dbReference type="SUPFAM" id="SSF53474">
    <property type="entry name" value="alpha/beta-Hydrolases"/>
    <property type="match status" value="1"/>
</dbReference>